<dbReference type="Proteomes" id="UP001187346">
    <property type="component" value="Unassembled WGS sequence"/>
</dbReference>
<gene>
    <name evidence="1" type="ORF">R5A26_27965</name>
</gene>
<protein>
    <submittedName>
        <fullName evidence="1">Uncharacterized protein</fullName>
    </submittedName>
</protein>
<evidence type="ECO:0000313" key="1">
    <source>
        <dbReference type="EMBL" id="MDV7219783.1"/>
    </source>
</evidence>
<organism evidence="1 2">
    <name type="scientific">Streptomyces prunicolor</name>
    <dbReference type="NCBI Taxonomy" id="67348"/>
    <lineage>
        <taxon>Bacteria</taxon>
        <taxon>Bacillati</taxon>
        <taxon>Actinomycetota</taxon>
        <taxon>Actinomycetes</taxon>
        <taxon>Kitasatosporales</taxon>
        <taxon>Streptomycetaceae</taxon>
        <taxon>Streptomyces</taxon>
    </lineage>
</organism>
<keyword evidence="2" id="KW-1185">Reference proteome</keyword>
<proteinExistence type="predicted"/>
<dbReference type="RefSeq" id="WP_019063191.1">
    <property type="nucleotide sequence ID" value="NZ_JAPEMW010000001.1"/>
</dbReference>
<evidence type="ECO:0000313" key="2">
    <source>
        <dbReference type="Proteomes" id="UP001187346"/>
    </source>
</evidence>
<dbReference type="EMBL" id="JAWMAJ010000105">
    <property type="protein sequence ID" value="MDV7219783.1"/>
    <property type="molecule type" value="Genomic_DNA"/>
</dbReference>
<sequence length="77" mass="8700">MTVLRRWCPNCLGWQDFQMMAAGEKAAVRAEKGPRHYVGDLWRCAVKGCVRYQPAYNARGGGDLPEKFREEKAAAPE</sequence>
<accession>A0ABU4FGQ5</accession>
<reference evidence="1 2" key="1">
    <citation type="submission" date="2023-10" db="EMBL/GenBank/DDBJ databases">
        <title>Characterization of rhizosphere-enriched actinobacteria from wheat plants lab-grown on chernevaya soil.</title>
        <authorList>
            <person name="Tikhonova E.N."/>
            <person name="Konopkin A."/>
            <person name="Kravchenko I.K."/>
        </authorList>
    </citation>
    <scope>NUCLEOTIDE SEQUENCE [LARGE SCALE GENOMIC DNA]</scope>
    <source>
        <strain evidence="1 2">RR29</strain>
    </source>
</reference>
<comment type="caution">
    <text evidence="1">The sequence shown here is derived from an EMBL/GenBank/DDBJ whole genome shotgun (WGS) entry which is preliminary data.</text>
</comment>
<name>A0ABU4FGQ5_9ACTN</name>